<feature type="compositionally biased region" description="Low complexity" evidence="1">
    <location>
        <begin position="150"/>
        <end position="159"/>
    </location>
</feature>
<dbReference type="InterPro" id="IPR024630">
    <property type="entry name" value="Stc1"/>
</dbReference>
<evidence type="ECO:0000259" key="2">
    <source>
        <dbReference type="Pfam" id="PF12898"/>
    </source>
</evidence>
<protein>
    <recommendedName>
        <fullName evidence="2">Stc1 domain-containing protein</fullName>
    </recommendedName>
</protein>
<evidence type="ECO:0000313" key="3">
    <source>
        <dbReference type="EMBL" id="KAK5175032.1"/>
    </source>
</evidence>
<dbReference type="GeneID" id="89921520"/>
<reference evidence="3 4" key="1">
    <citation type="submission" date="2023-08" db="EMBL/GenBank/DDBJ databases">
        <title>Black Yeasts Isolated from many extreme environments.</title>
        <authorList>
            <person name="Coleine C."/>
            <person name="Stajich J.E."/>
            <person name="Selbmann L."/>
        </authorList>
    </citation>
    <scope>NUCLEOTIDE SEQUENCE [LARGE SCALE GENOMIC DNA]</scope>
    <source>
        <strain evidence="3 4">CCFEE 5935</strain>
    </source>
</reference>
<feature type="compositionally biased region" description="Low complexity" evidence="1">
    <location>
        <begin position="196"/>
        <end position="208"/>
    </location>
</feature>
<gene>
    <name evidence="3" type="ORF">LTR77_000168</name>
</gene>
<organism evidence="3 4">
    <name type="scientific">Saxophila tyrrhenica</name>
    <dbReference type="NCBI Taxonomy" id="1690608"/>
    <lineage>
        <taxon>Eukaryota</taxon>
        <taxon>Fungi</taxon>
        <taxon>Dikarya</taxon>
        <taxon>Ascomycota</taxon>
        <taxon>Pezizomycotina</taxon>
        <taxon>Dothideomycetes</taxon>
        <taxon>Dothideomycetidae</taxon>
        <taxon>Mycosphaerellales</taxon>
        <taxon>Extremaceae</taxon>
        <taxon>Saxophila</taxon>
    </lineage>
</organism>
<dbReference type="RefSeq" id="XP_064663670.1">
    <property type="nucleotide sequence ID" value="XM_064797436.1"/>
</dbReference>
<proteinExistence type="predicted"/>
<feature type="compositionally biased region" description="Basic and acidic residues" evidence="1">
    <location>
        <begin position="219"/>
        <end position="254"/>
    </location>
</feature>
<dbReference type="Proteomes" id="UP001337655">
    <property type="component" value="Unassembled WGS sequence"/>
</dbReference>
<feature type="compositionally biased region" description="Acidic residues" evidence="1">
    <location>
        <begin position="132"/>
        <end position="146"/>
    </location>
</feature>
<sequence>MAKDKKKYHYDPALIARVQNIELPPKIKCCRCEYVKGPACYAATRLLDLKVAISKDKRNAGPRVKMIPCMMCTGHDAPLELECTGCDTTYDIYKFAAAQRKGAKRDDAKCYKCQEEIDNTPTLDEYGSDNSFEGDDDVDYESDEDGSTSGGTSQAGTPSNASVINSARGGGGVSLSGLKAALPSIASTSIARRAPTSTITNTTSNNANFAKVKSGRRQAKYEGAERVRAHDRKEAEKKEDLDEVMAKDSESDSE</sequence>
<name>A0AAV9PQE6_9PEZI</name>
<comment type="caution">
    <text evidence="3">The sequence shown here is derived from an EMBL/GenBank/DDBJ whole genome shotgun (WGS) entry which is preliminary data.</text>
</comment>
<evidence type="ECO:0000256" key="1">
    <source>
        <dbReference type="SAM" id="MobiDB-lite"/>
    </source>
</evidence>
<dbReference type="AlphaFoldDB" id="A0AAV9PQE6"/>
<feature type="region of interest" description="Disordered" evidence="1">
    <location>
        <begin position="121"/>
        <end position="165"/>
    </location>
</feature>
<dbReference type="EMBL" id="JAVRRT010000001">
    <property type="protein sequence ID" value="KAK5175032.1"/>
    <property type="molecule type" value="Genomic_DNA"/>
</dbReference>
<evidence type="ECO:0000313" key="4">
    <source>
        <dbReference type="Proteomes" id="UP001337655"/>
    </source>
</evidence>
<feature type="domain" description="Stc1" evidence="2">
    <location>
        <begin position="28"/>
        <end position="115"/>
    </location>
</feature>
<keyword evidence="4" id="KW-1185">Reference proteome</keyword>
<accession>A0AAV9PQE6</accession>
<feature type="region of interest" description="Disordered" evidence="1">
    <location>
        <begin position="196"/>
        <end position="254"/>
    </location>
</feature>
<dbReference type="Pfam" id="PF12898">
    <property type="entry name" value="Stc1"/>
    <property type="match status" value="1"/>
</dbReference>